<dbReference type="InterPro" id="IPR008381">
    <property type="entry name" value="SDHAF3/Sdh7"/>
</dbReference>
<comment type="subunit">
    <text evidence="6">Interacts with the iron-sulfur protein subunit within the SDH catalytic dimer.</text>
</comment>
<keyword evidence="4 6" id="KW-0496">Mitochondrion</keyword>
<dbReference type="Ensembl" id="ENSSPUT00000017236.1">
    <property type="protein sequence ID" value="ENSSPUP00000016172.1"/>
    <property type="gene ID" value="ENSSPUG00000012516.1"/>
</dbReference>
<dbReference type="PANTHER" id="PTHR13137">
    <property type="entry name" value="DC11 ACN9 HOMOLOG"/>
    <property type="match status" value="1"/>
</dbReference>
<dbReference type="GO" id="GO:0005758">
    <property type="term" value="C:mitochondrial intermembrane space"/>
    <property type="evidence" value="ECO:0007669"/>
    <property type="project" value="TreeGrafter"/>
</dbReference>
<evidence type="ECO:0000313" key="8">
    <source>
        <dbReference type="Ensembl" id="ENSSPUP00000016172.1"/>
    </source>
</evidence>
<name>A0A8D0H7P4_SPHPU</name>
<dbReference type="GO" id="GO:0006105">
    <property type="term" value="P:succinate metabolic process"/>
    <property type="evidence" value="ECO:0007669"/>
    <property type="project" value="TreeGrafter"/>
</dbReference>
<feature type="region of interest" description="Disordered" evidence="7">
    <location>
        <begin position="1"/>
        <end position="23"/>
    </location>
</feature>
<protein>
    <recommendedName>
        <fullName evidence="6">Succinate dehydrogenase assembly factor 3</fullName>
        <shortName evidence="6">SDH assembly factor 3</shortName>
        <shortName evidence="6">SDHAF3</shortName>
    </recommendedName>
</protein>
<evidence type="ECO:0000256" key="3">
    <source>
        <dbReference type="ARBA" id="ARBA00022946"/>
    </source>
</evidence>
<organism evidence="8 9">
    <name type="scientific">Sphenodon punctatus</name>
    <name type="common">Tuatara</name>
    <name type="synonym">Hatteria punctata</name>
    <dbReference type="NCBI Taxonomy" id="8508"/>
    <lineage>
        <taxon>Eukaryota</taxon>
        <taxon>Metazoa</taxon>
        <taxon>Chordata</taxon>
        <taxon>Craniata</taxon>
        <taxon>Vertebrata</taxon>
        <taxon>Euteleostomi</taxon>
        <taxon>Lepidosauria</taxon>
        <taxon>Sphenodontia</taxon>
        <taxon>Sphenodontidae</taxon>
        <taxon>Sphenodon</taxon>
    </lineage>
</organism>
<evidence type="ECO:0000256" key="1">
    <source>
        <dbReference type="ARBA" id="ARBA00004305"/>
    </source>
</evidence>
<evidence type="ECO:0000313" key="9">
    <source>
        <dbReference type="Proteomes" id="UP000694392"/>
    </source>
</evidence>
<comment type="function">
    <text evidence="6">Plays an essential role in the assembly of succinate dehydrogenase (SDH), an enzyme complex (also referred to as respiratory complex II) that is a component of both the tricarboxylic acid (TCA) cycle and the mitochondrial electron transport chain, and which couples the oxidation of succinate to fumarate with the reduction of ubiquinone (coenzyme Q) to ubiquinol. Promotes maturation of the iron-sulfur protein subunit of the SDH catalytic dimer, protecting it from the deleterious effects of oxidants. May act together with SDHAF1.</text>
</comment>
<accession>A0A8D0H7P4</accession>
<reference evidence="8" key="1">
    <citation type="submission" date="2025-08" db="UniProtKB">
        <authorList>
            <consortium name="Ensembl"/>
        </authorList>
    </citation>
    <scope>IDENTIFICATION</scope>
</reference>
<keyword evidence="9" id="KW-1185">Reference proteome</keyword>
<reference evidence="8" key="2">
    <citation type="submission" date="2025-09" db="UniProtKB">
        <authorList>
            <consortium name="Ensembl"/>
        </authorList>
    </citation>
    <scope>IDENTIFICATION</scope>
</reference>
<dbReference type="GO" id="GO:0034553">
    <property type="term" value="P:mitochondrial respiratory chain complex II assembly"/>
    <property type="evidence" value="ECO:0007669"/>
    <property type="project" value="UniProtKB-UniRule"/>
</dbReference>
<dbReference type="GO" id="GO:0005759">
    <property type="term" value="C:mitochondrial matrix"/>
    <property type="evidence" value="ECO:0007669"/>
    <property type="project" value="UniProtKB-SubCell"/>
</dbReference>
<evidence type="ECO:0000256" key="6">
    <source>
        <dbReference type="RuleBase" id="RU368039"/>
    </source>
</evidence>
<dbReference type="PANTHER" id="PTHR13137:SF6">
    <property type="entry name" value="SUCCINATE DEHYDROGENASE ASSEMBLY FACTOR 3, MITOCHONDRIAL"/>
    <property type="match status" value="1"/>
</dbReference>
<evidence type="ECO:0000256" key="4">
    <source>
        <dbReference type="ARBA" id="ARBA00023128"/>
    </source>
</evidence>
<keyword evidence="5 6" id="KW-0143">Chaperone</keyword>
<evidence type="ECO:0000256" key="7">
    <source>
        <dbReference type="SAM" id="MobiDB-lite"/>
    </source>
</evidence>
<evidence type="ECO:0000256" key="5">
    <source>
        <dbReference type="ARBA" id="ARBA00023186"/>
    </source>
</evidence>
<comment type="subcellular location">
    <subcellularLocation>
        <location evidence="1 6">Mitochondrion matrix</location>
    </subcellularLocation>
</comment>
<evidence type="ECO:0000256" key="2">
    <source>
        <dbReference type="ARBA" id="ARBA00006020"/>
    </source>
</evidence>
<keyword evidence="3" id="KW-0809">Transit peptide</keyword>
<sequence length="67" mass="7658">MYAGMLQQQANHSAQTSTKKPPFGLHLVEEKLNDFGEEQIGQLKKLMEEATKPKKQFNISDDTEHKN</sequence>
<comment type="similarity">
    <text evidence="2 6">Belongs to the complex I LYR family. SDHAF3 subfamily.</text>
</comment>
<dbReference type="AlphaFoldDB" id="A0A8D0H7P4"/>
<proteinExistence type="inferred from homology"/>
<dbReference type="OMA" id="CCSEIVD"/>
<dbReference type="Proteomes" id="UP000694392">
    <property type="component" value="Unplaced"/>
</dbReference>
<feature type="compositionally biased region" description="Polar residues" evidence="7">
    <location>
        <begin position="1"/>
        <end position="19"/>
    </location>
</feature>